<feature type="region of interest" description="Disordered" evidence="1">
    <location>
        <begin position="323"/>
        <end position="367"/>
    </location>
</feature>
<evidence type="ECO:0000313" key="5">
    <source>
        <dbReference type="Proteomes" id="UP000029964"/>
    </source>
</evidence>
<sequence length="877" mass="97849">MASTENNEVPWFLQLSYPVLFPSHEALTKPRAEFDAFIRDDLARRHDADVSSKTTTDVPPGTTAETVTSESFTEVAPSTTGDIRDAVQAMDIDEAAQQEPSDYAKVQGPAEHPFMEGLLSHDSKPQEPPSMENKMLTENADLAHQSTTNPLVDLFAELEDVITPPRLRELLEAAWSHDPQSTLRIIFNARSIHLGKSSKHIFYHCAGWLAQNHPLTLVANLQWLSRPVIPKKEKKDDAEDNDVVLVEADKNEDDPARYDVKHGVAHGYWKDLLNILALAANGKLDCLSDPRDILNSENPGIEKGKSLRFRKKKTKRGRNMAAARQALSRGVAQSNVAAEDTTPEEKPTQGVASEAENPEAESAAKRSLTWQEKRLEVRTNRHQAAVKAFEENHVFRALHLTVARLFAEQLEADLKALRGDDPKARRTISLCAKWAPSQARFHDRHTFVVSSIAEIMYPRESLDGVLSATDSRETYLRHARERYRKDVSALRKHLEIVERDITAQTFSNIKYDRVPSVAMRNYSKLFAEKDFDRFEEYISRVAEGKANISGATLLPSTLVHQASQFNGVENVTEQQKRSMSTAALLAHKKNELQSRVIDGQWKTLVQRIKDSGTLSSAIAVCDVSGSMTYPRFKDGTCPLDSSIGLSLLVASCTAPPFGGAFITFSATPAVEKIDLSASLTEQICQMQKSDWQMNTNFAAVFEKLILPMAEKNNLKPEDMVKRVFVFSDMQFDSAEDSRSSNWSSRNRGGAGSPRWRTSYERIKRRFEETGYEMPELVFWNLAGGRDGMAPKPVTTMNEGTSLVSGYSQGMLKVFLDSGGFEEPEEEDESDAVMVEKGGGDGEEAAIQPVAKKSRMDPLQTVKRAIGHKSYEMLKVLD</sequence>
<feature type="compositionally biased region" description="Polar residues" evidence="1">
    <location>
        <begin position="51"/>
        <end position="71"/>
    </location>
</feature>
<evidence type="ECO:0000259" key="2">
    <source>
        <dbReference type="Pfam" id="PF11443"/>
    </source>
</evidence>
<feature type="domain" description="DUF7788" evidence="3">
    <location>
        <begin position="616"/>
        <end position="865"/>
    </location>
</feature>
<comment type="caution">
    <text evidence="4">The sequence shown here is derived from an EMBL/GenBank/DDBJ whole genome shotgun (WGS) entry which is preliminary data.</text>
</comment>
<feature type="region of interest" description="Disordered" evidence="1">
    <location>
        <begin position="735"/>
        <end position="754"/>
    </location>
</feature>
<evidence type="ECO:0000313" key="4">
    <source>
        <dbReference type="EMBL" id="KFH48748.1"/>
    </source>
</evidence>
<dbReference type="OrthoDB" id="1149618at2759"/>
<dbReference type="HOGENOM" id="CLU_011744_0_0_1"/>
<dbReference type="AlphaFoldDB" id="A0A086THB6"/>
<dbReference type="Pfam" id="PF11443">
    <property type="entry name" value="DUF2828"/>
    <property type="match status" value="1"/>
</dbReference>
<evidence type="ECO:0008006" key="6">
    <source>
        <dbReference type="Google" id="ProtNLM"/>
    </source>
</evidence>
<protein>
    <recommendedName>
        <fullName evidence="6">DUF2828 domain-containing protein</fullName>
    </recommendedName>
</protein>
<evidence type="ECO:0000256" key="1">
    <source>
        <dbReference type="SAM" id="MobiDB-lite"/>
    </source>
</evidence>
<dbReference type="EMBL" id="JPKY01000002">
    <property type="protein sequence ID" value="KFH48748.1"/>
    <property type="molecule type" value="Genomic_DNA"/>
</dbReference>
<feature type="domain" description="DUF2828" evidence="2">
    <location>
        <begin position="137"/>
        <end position="614"/>
    </location>
</feature>
<proteinExistence type="predicted"/>
<reference evidence="5" key="1">
    <citation type="journal article" date="2014" name="Genome Announc.">
        <title>Genome sequence and annotation of Acremonium chrysogenum, producer of the beta-lactam antibiotic cephalosporin C.</title>
        <authorList>
            <person name="Terfehr D."/>
            <person name="Dahlmann T.A."/>
            <person name="Specht T."/>
            <person name="Zadra I."/>
            <person name="Kuernsteiner H."/>
            <person name="Kueck U."/>
        </authorList>
    </citation>
    <scope>NUCLEOTIDE SEQUENCE [LARGE SCALE GENOMIC DNA]</scope>
    <source>
        <strain evidence="5">ATCC 11550 / CBS 779.69 / DSM 880 / IAM 14645 / JCM 23072 / IMI 49137</strain>
    </source>
</reference>
<dbReference type="PANTHER" id="PTHR31373">
    <property type="entry name" value="OS06G0652100 PROTEIN"/>
    <property type="match status" value="1"/>
</dbReference>
<dbReference type="Pfam" id="PF25043">
    <property type="entry name" value="DUF7788"/>
    <property type="match status" value="1"/>
</dbReference>
<dbReference type="InterPro" id="IPR011205">
    <property type="entry name" value="UCP015417_vWA"/>
</dbReference>
<dbReference type="PANTHER" id="PTHR31373:SF27">
    <property type="entry name" value="TROVE DOMAIN-CONTAINING PROTEIN"/>
    <property type="match status" value="1"/>
</dbReference>
<name>A0A086THB6_HAPC1</name>
<organism evidence="4 5">
    <name type="scientific">Hapsidospora chrysogenum (strain ATCC 11550 / CBS 779.69 / DSM 880 / IAM 14645 / JCM 23072 / IMI 49137)</name>
    <name type="common">Acremonium chrysogenum</name>
    <dbReference type="NCBI Taxonomy" id="857340"/>
    <lineage>
        <taxon>Eukaryota</taxon>
        <taxon>Fungi</taxon>
        <taxon>Dikarya</taxon>
        <taxon>Ascomycota</taxon>
        <taxon>Pezizomycotina</taxon>
        <taxon>Sordariomycetes</taxon>
        <taxon>Hypocreomycetidae</taxon>
        <taxon>Hypocreales</taxon>
        <taxon>Bionectriaceae</taxon>
        <taxon>Hapsidospora</taxon>
    </lineage>
</organism>
<dbReference type="InterPro" id="IPR056690">
    <property type="entry name" value="DUF7788"/>
</dbReference>
<keyword evidence="5" id="KW-1185">Reference proteome</keyword>
<evidence type="ECO:0000259" key="3">
    <source>
        <dbReference type="Pfam" id="PF25043"/>
    </source>
</evidence>
<dbReference type="InterPro" id="IPR058580">
    <property type="entry name" value="DUF2828"/>
</dbReference>
<gene>
    <name evidence="4" type="ORF">ACRE_003540</name>
</gene>
<dbReference type="Proteomes" id="UP000029964">
    <property type="component" value="Unassembled WGS sequence"/>
</dbReference>
<accession>A0A086THB6</accession>
<feature type="region of interest" description="Disordered" evidence="1">
    <location>
        <begin position="48"/>
        <end position="71"/>
    </location>
</feature>